<proteinExistence type="inferred from homology"/>
<evidence type="ECO:0000313" key="11">
    <source>
        <dbReference type="EMBL" id="TDZ74170.1"/>
    </source>
</evidence>
<dbReference type="Pfam" id="PF00179">
    <property type="entry name" value="UQ_con"/>
    <property type="match status" value="1"/>
</dbReference>
<dbReference type="InterPro" id="IPR050113">
    <property type="entry name" value="Ub_conjugating_enzyme"/>
</dbReference>
<dbReference type="SMART" id="SM00212">
    <property type="entry name" value="UBCc"/>
    <property type="match status" value="1"/>
</dbReference>
<feature type="domain" description="UBC core" evidence="10">
    <location>
        <begin position="2"/>
        <end position="161"/>
    </location>
</feature>
<sequence length="231" mass="26438">MAAQKRLMIELQALQKEKWVHIDVDERNVLMWRIGLMVVNPDSVFHGAYLKAEMTFRADYPIQPPTFRFINRNLYHPNIYSDGKLCISILHNPGEDEQSGEQASERWSPLQGVESVLRSVLLLLDNPEIGSPANVDAGVLYRDKRVDYDNKARETAEKSKKDMPPDVRFPTTAELEPVPQKVDDDAAFWQESDEGDDFDSGSDFDMDDDDNEDDNEDDDQVETEDETSKKP</sequence>
<comment type="caution">
    <text evidence="11">The sequence shown here is derived from an EMBL/GenBank/DDBJ whole genome shotgun (WGS) entry which is preliminary data.</text>
</comment>
<keyword evidence="2 8" id="KW-0833">Ubl conjugation pathway</keyword>
<dbReference type="InterPro" id="IPR016135">
    <property type="entry name" value="UBQ-conjugating_enzyme/RWD"/>
</dbReference>
<evidence type="ECO:0000313" key="12">
    <source>
        <dbReference type="Proteomes" id="UP000295703"/>
    </source>
</evidence>
<evidence type="ECO:0000256" key="7">
    <source>
        <dbReference type="PROSITE-ProRule" id="PRU10133"/>
    </source>
</evidence>
<evidence type="ECO:0000256" key="5">
    <source>
        <dbReference type="ARBA" id="ARBA00042179"/>
    </source>
</evidence>
<keyword evidence="1" id="KW-0808">Transferase</keyword>
<dbReference type="AlphaFoldDB" id="A0A4R8RQV4"/>
<dbReference type="Gene3D" id="3.10.110.10">
    <property type="entry name" value="Ubiquitin Conjugating Enzyme"/>
    <property type="match status" value="1"/>
</dbReference>
<dbReference type="GO" id="GO:0005524">
    <property type="term" value="F:ATP binding"/>
    <property type="evidence" value="ECO:0007669"/>
    <property type="project" value="UniProtKB-UniRule"/>
</dbReference>
<organism evidence="11 12">
    <name type="scientific">Colletotrichum trifolii</name>
    <dbReference type="NCBI Taxonomy" id="5466"/>
    <lineage>
        <taxon>Eukaryota</taxon>
        <taxon>Fungi</taxon>
        <taxon>Dikarya</taxon>
        <taxon>Ascomycota</taxon>
        <taxon>Pezizomycotina</taxon>
        <taxon>Sordariomycetes</taxon>
        <taxon>Hypocreomycetidae</taxon>
        <taxon>Glomerellales</taxon>
        <taxon>Glomerellaceae</taxon>
        <taxon>Colletotrichum</taxon>
        <taxon>Colletotrichum orbiculare species complex</taxon>
    </lineage>
</organism>
<protein>
    <recommendedName>
        <fullName evidence="3">Ubiquitin-conjugating enzyme E2 2</fullName>
    </recommendedName>
    <alternativeName>
        <fullName evidence="5">E2 ubiquitin-conjugating enzyme 2</fullName>
    </alternativeName>
    <alternativeName>
        <fullName evidence="6">Ubiquitin carrier protein UBC2</fullName>
    </alternativeName>
    <alternativeName>
        <fullName evidence="4">Ubiquitin-protein ligase UBC2</fullName>
    </alternativeName>
</protein>
<dbReference type="InterPro" id="IPR023313">
    <property type="entry name" value="UBQ-conjugating_AS"/>
</dbReference>
<dbReference type="InterPro" id="IPR000608">
    <property type="entry name" value="UBC"/>
</dbReference>
<feature type="compositionally biased region" description="Acidic residues" evidence="9">
    <location>
        <begin position="191"/>
        <end position="225"/>
    </location>
</feature>
<evidence type="ECO:0000256" key="1">
    <source>
        <dbReference type="ARBA" id="ARBA00022679"/>
    </source>
</evidence>
<keyword evidence="12" id="KW-1185">Reference proteome</keyword>
<evidence type="ECO:0000256" key="8">
    <source>
        <dbReference type="RuleBase" id="RU362109"/>
    </source>
</evidence>
<evidence type="ECO:0000256" key="9">
    <source>
        <dbReference type="SAM" id="MobiDB-lite"/>
    </source>
</evidence>
<keyword evidence="8" id="KW-0067">ATP-binding</keyword>
<feature type="active site" description="Glycyl thioester intermediate" evidence="7">
    <location>
        <position position="86"/>
    </location>
</feature>
<accession>A0A4R8RQV4</accession>
<feature type="region of interest" description="Disordered" evidence="9">
    <location>
        <begin position="151"/>
        <end position="231"/>
    </location>
</feature>
<name>A0A4R8RQV4_COLTR</name>
<dbReference type="SUPFAM" id="SSF54495">
    <property type="entry name" value="UBC-like"/>
    <property type="match status" value="1"/>
</dbReference>
<reference evidence="11 12" key="1">
    <citation type="submission" date="2018-12" db="EMBL/GenBank/DDBJ databases">
        <title>Genome sequence and assembly of Colletotrichum trifolii.</title>
        <authorList>
            <person name="Gan P."/>
            <person name="Shirasu K."/>
        </authorList>
    </citation>
    <scope>NUCLEOTIDE SEQUENCE [LARGE SCALE GENOMIC DNA]</scope>
    <source>
        <strain evidence="11 12">543-2</strain>
    </source>
</reference>
<gene>
    <name evidence="11" type="primary">CDC34</name>
    <name evidence="11" type="ORF">CTRI78_v000967</name>
</gene>
<evidence type="ECO:0000259" key="10">
    <source>
        <dbReference type="PROSITE" id="PS50127"/>
    </source>
</evidence>
<evidence type="ECO:0000256" key="6">
    <source>
        <dbReference type="ARBA" id="ARBA00042190"/>
    </source>
</evidence>
<evidence type="ECO:0000256" key="4">
    <source>
        <dbReference type="ARBA" id="ARBA00041569"/>
    </source>
</evidence>
<comment type="similarity">
    <text evidence="8">Belongs to the ubiquitin-conjugating enzyme family.</text>
</comment>
<dbReference type="PROSITE" id="PS00183">
    <property type="entry name" value="UBC_1"/>
    <property type="match status" value="1"/>
</dbReference>
<evidence type="ECO:0000256" key="3">
    <source>
        <dbReference type="ARBA" id="ARBA00039884"/>
    </source>
</evidence>
<dbReference type="GO" id="GO:0016740">
    <property type="term" value="F:transferase activity"/>
    <property type="evidence" value="ECO:0007669"/>
    <property type="project" value="UniProtKB-KW"/>
</dbReference>
<dbReference type="EMBL" id="RYZW01000005">
    <property type="protein sequence ID" value="TDZ74170.1"/>
    <property type="molecule type" value="Genomic_DNA"/>
</dbReference>
<feature type="compositionally biased region" description="Basic and acidic residues" evidence="9">
    <location>
        <begin position="151"/>
        <end position="165"/>
    </location>
</feature>
<evidence type="ECO:0000256" key="2">
    <source>
        <dbReference type="ARBA" id="ARBA00022786"/>
    </source>
</evidence>
<dbReference type="STRING" id="5466.A0A4R8RQV4"/>
<dbReference type="Proteomes" id="UP000295703">
    <property type="component" value="Unassembled WGS sequence"/>
</dbReference>
<dbReference type="PANTHER" id="PTHR24067">
    <property type="entry name" value="UBIQUITIN-CONJUGATING ENZYME E2"/>
    <property type="match status" value="1"/>
</dbReference>
<dbReference type="PROSITE" id="PS50127">
    <property type="entry name" value="UBC_2"/>
    <property type="match status" value="1"/>
</dbReference>
<keyword evidence="8" id="KW-0547">Nucleotide-binding</keyword>